<dbReference type="Proteomes" id="UP000178129">
    <property type="component" value="Unassembled WGS sequence"/>
</dbReference>
<gene>
    <name evidence="2" type="ORF">RCO7_09381</name>
</gene>
<dbReference type="InterPro" id="IPR040151">
    <property type="entry name" value="Gfd2/YDR514C-like"/>
</dbReference>
<proteinExistence type="predicted"/>
<dbReference type="Pfam" id="PF21762">
    <property type="entry name" value="DEDDh_C"/>
    <property type="match status" value="1"/>
</dbReference>
<evidence type="ECO:0000313" key="2">
    <source>
        <dbReference type="EMBL" id="CZT02674.1"/>
    </source>
</evidence>
<dbReference type="InterPro" id="IPR012337">
    <property type="entry name" value="RNaseH-like_sf"/>
</dbReference>
<feature type="domain" description="Gfd2/YDR514C-like C-terminal" evidence="1">
    <location>
        <begin position="77"/>
        <end position="185"/>
    </location>
</feature>
<evidence type="ECO:0000313" key="3">
    <source>
        <dbReference type="Proteomes" id="UP000178129"/>
    </source>
</evidence>
<evidence type="ECO:0000259" key="1">
    <source>
        <dbReference type="Pfam" id="PF21762"/>
    </source>
</evidence>
<dbReference type="PANTHER" id="PTHR28083">
    <property type="entry name" value="GOOD FOR FULL DBP5 ACTIVITY PROTEIN 2"/>
    <property type="match status" value="1"/>
</dbReference>
<keyword evidence="3" id="KW-1185">Reference proteome</keyword>
<reference evidence="3" key="1">
    <citation type="submission" date="2016-03" db="EMBL/GenBank/DDBJ databases">
        <authorList>
            <person name="Ploux O."/>
        </authorList>
    </citation>
    <scope>NUCLEOTIDE SEQUENCE [LARGE SCALE GENOMIC DNA]</scope>
    <source>
        <strain evidence="3">UK7</strain>
    </source>
</reference>
<dbReference type="InterPro" id="IPR036397">
    <property type="entry name" value="RNaseH_sf"/>
</dbReference>
<sequence>MIPAANIPEDVEVLQSMMLENSQDAIFVSIDVEGGRRKKENEFRIYEMGISMLDSPRLLHEEHGIDDDIINRHFAISADNIPSVLRNALNIDDTASPSSPNQPKLRRVILVGHSLWVDIHLLQIFGIDITLHPTVIRIFDTQSITISLLGKGYSVELLLKTFCIPYKNLHSATNDASFTLRVLIMLTHRSLRKFPSPKFEGTIIKTDESRKLSWLQVVARQDLPDVALRNEVWRKSRGLGFDVLDENEDFDVMLGLEVES</sequence>
<dbReference type="PANTHER" id="PTHR28083:SF1">
    <property type="entry name" value="GOOD FOR FULL DBP5 ACTIVITY PROTEIN 2"/>
    <property type="match status" value="1"/>
</dbReference>
<comment type="caution">
    <text evidence="2">The sequence shown here is derived from an EMBL/GenBank/DDBJ whole genome shotgun (WGS) entry which is preliminary data.</text>
</comment>
<dbReference type="EMBL" id="FJUW01000025">
    <property type="protein sequence ID" value="CZT02674.1"/>
    <property type="molecule type" value="Genomic_DNA"/>
</dbReference>
<dbReference type="InParanoid" id="A0A1E1KWS2"/>
<protein>
    <recommendedName>
        <fullName evidence="1">Gfd2/YDR514C-like C-terminal domain-containing protein</fullName>
    </recommendedName>
</protein>
<accession>A0A1E1KWS2</accession>
<dbReference type="Gene3D" id="3.30.420.10">
    <property type="entry name" value="Ribonuclease H-like superfamily/Ribonuclease H"/>
    <property type="match status" value="1"/>
</dbReference>
<dbReference type="InterPro" id="IPR048519">
    <property type="entry name" value="Gfd2/YDR514C-like_C"/>
</dbReference>
<dbReference type="GO" id="GO:0003676">
    <property type="term" value="F:nucleic acid binding"/>
    <property type="evidence" value="ECO:0007669"/>
    <property type="project" value="InterPro"/>
</dbReference>
<organism evidence="2 3">
    <name type="scientific">Rhynchosporium graminicola</name>
    <dbReference type="NCBI Taxonomy" id="2792576"/>
    <lineage>
        <taxon>Eukaryota</taxon>
        <taxon>Fungi</taxon>
        <taxon>Dikarya</taxon>
        <taxon>Ascomycota</taxon>
        <taxon>Pezizomycotina</taxon>
        <taxon>Leotiomycetes</taxon>
        <taxon>Helotiales</taxon>
        <taxon>Ploettnerulaceae</taxon>
        <taxon>Rhynchosporium</taxon>
    </lineage>
</organism>
<dbReference type="AlphaFoldDB" id="A0A1E1KWS2"/>
<name>A0A1E1KWS2_9HELO</name>
<dbReference type="SUPFAM" id="SSF53098">
    <property type="entry name" value="Ribonuclease H-like"/>
    <property type="match status" value="1"/>
</dbReference>